<dbReference type="InterPro" id="IPR001830">
    <property type="entry name" value="Glyco_trans_20"/>
</dbReference>
<dbReference type="GO" id="GO:0004805">
    <property type="term" value="F:trehalose-phosphatase activity"/>
    <property type="evidence" value="ECO:0007669"/>
    <property type="project" value="TreeGrafter"/>
</dbReference>
<proteinExistence type="predicted"/>
<dbReference type="GO" id="GO:0034605">
    <property type="term" value="P:cellular response to heat"/>
    <property type="evidence" value="ECO:0007669"/>
    <property type="project" value="TreeGrafter"/>
</dbReference>
<dbReference type="GO" id="GO:0005992">
    <property type="term" value="P:trehalose biosynthetic process"/>
    <property type="evidence" value="ECO:0007669"/>
    <property type="project" value="InterPro"/>
</dbReference>
<dbReference type="PANTHER" id="PTHR10788:SF123">
    <property type="entry name" value="TREHALOSE-PHOSPHATASE"/>
    <property type="match status" value="1"/>
</dbReference>
<organism evidence="2">
    <name type="scientific">Lichtheimia ramosa</name>
    <dbReference type="NCBI Taxonomy" id="688394"/>
    <lineage>
        <taxon>Eukaryota</taxon>
        <taxon>Fungi</taxon>
        <taxon>Fungi incertae sedis</taxon>
        <taxon>Mucoromycota</taxon>
        <taxon>Mucoromycotina</taxon>
        <taxon>Mucoromycetes</taxon>
        <taxon>Mucorales</taxon>
        <taxon>Lichtheimiaceae</taxon>
        <taxon>Lichtheimia</taxon>
    </lineage>
</organism>
<reference evidence="2" key="1">
    <citation type="journal article" date="2014" name="Genome Announc.">
        <title>De novo whole-genome sequence and genome annotation of Lichtheimia ramosa.</title>
        <authorList>
            <person name="Linde J."/>
            <person name="Schwartze V."/>
            <person name="Binder U."/>
            <person name="Lass-Florl C."/>
            <person name="Voigt K."/>
            <person name="Horn F."/>
        </authorList>
    </citation>
    <scope>NUCLEOTIDE SEQUENCE</scope>
    <source>
        <strain evidence="2">JMRC FSU:6197</strain>
    </source>
</reference>
<sequence length="188" mass="21292">MFIHAVYPSMTASSSSFASNRLAFPPSPPQSPPKQHYLSSSSTKHLNSLMWQSTWHVVQSMASSHHDNTSDHDIVLLDTHQPVSYITSTLDPLFQGHSSAQLDKSEEHKATTNVTSRSVDYFRQFAKLNEKFADQIVERYRSDDDIILIHDYALLLLPGMIRQRLPQAMIAIVINQRFPVLDSRLSGK</sequence>
<evidence type="ECO:0000256" key="1">
    <source>
        <dbReference type="SAM" id="MobiDB-lite"/>
    </source>
</evidence>
<dbReference type="AlphaFoldDB" id="A0A077WAJ5"/>
<dbReference type="SUPFAM" id="SSF53756">
    <property type="entry name" value="UDP-Glycosyltransferase/glycogen phosphorylase"/>
    <property type="match status" value="1"/>
</dbReference>
<gene>
    <name evidence="2" type="ORF">LRAMOSA06996</name>
</gene>
<dbReference type="GO" id="GO:0005946">
    <property type="term" value="C:alpha,alpha-trehalose-phosphate synthase complex (UDP-forming)"/>
    <property type="evidence" value="ECO:0007669"/>
    <property type="project" value="TreeGrafter"/>
</dbReference>
<dbReference type="PANTHER" id="PTHR10788">
    <property type="entry name" value="TREHALOSE-6-PHOSPHATE SYNTHASE"/>
    <property type="match status" value="1"/>
</dbReference>
<dbReference type="GO" id="GO:0005829">
    <property type="term" value="C:cytosol"/>
    <property type="evidence" value="ECO:0007669"/>
    <property type="project" value="TreeGrafter"/>
</dbReference>
<dbReference type="GO" id="GO:0031505">
    <property type="term" value="P:fungal-type cell wall organization"/>
    <property type="evidence" value="ECO:0007669"/>
    <property type="project" value="TreeGrafter"/>
</dbReference>
<name>A0A077WAJ5_9FUNG</name>
<dbReference type="Gene3D" id="3.40.50.2000">
    <property type="entry name" value="Glycogen Phosphorylase B"/>
    <property type="match status" value="1"/>
</dbReference>
<feature type="region of interest" description="Disordered" evidence="1">
    <location>
        <begin position="21"/>
        <end position="40"/>
    </location>
</feature>
<evidence type="ECO:0000313" key="2">
    <source>
        <dbReference type="EMBL" id="CDS04041.1"/>
    </source>
</evidence>
<dbReference type="GO" id="GO:0003825">
    <property type="term" value="F:alpha,alpha-trehalose-phosphate synthase (UDP-forming) activity"/>
    <property type="evidence" value="ECO:0007669"/>
    <property type="project" value="TreeGrafter"/>
</dbReference>
<accession>A0A077WAJ5</accession>
<dbReference type="Pfam" id="PF00982">
    <property type="entry name" value="Glyco_transf_20"/>
    <property type="match status" value="1"/>
</dbReference>
<dbReference type="EMBL" id="LK023314">
    <property type="protein sequence ID" value="CDS04041.1"/>
    <property type="molecule type" value="Genomic_DNA"/>
</dbReference>
<protein>
    <submittedName>
        <fullName evidence="2">Uncharacterized protein</fullName>
    </submittedName>
</protein>
<dbReference type="OrthoDB" id="755951at2759"/>